<dbReference type="InterPro" id="IPR014710">
    <property type="entry name" value="RmlC-like_jellyroll"/>
</dbReference>
<sequence>MSDAAATRHPSPAPETFIDVIAAAPDAKDGDFPAATRVLTADGATIVVFTFAEGQRLDDHHAPHPLTVQVIEGCLKFTVEGRDHHLTPGRILHVPEGIVHSVHADHRDAIFLLMLSTAPSA</sequence>
<dbReference type="EMBL" id="PNHF01000003">
    <property type="protein sequence ID" value="PMC63053.1"/>
    <property type="molecule type" value="Genomic_DNA"/>
</dbReference>
<dbReference type="Proteomes" id="UP000235363">
    <property type="component" value="Unassembled WGS sequence"/>
</dbReference>
<evidence type="ECO:0000313" key="4">
    <source>
        <dbReference type="Proteomes" id="UP000235363"/>
    </source>
</evidence>
<dbReference type="PANTHER" id="PTHR37694">
    <property type="entry name" value="SLR8022 PROTEIN"/>
    <property type="match status" value="1"/>
</dbReference>
<keyword evidence="1" id="KW-0238">DNA-binding</keyword>
<dbReference type="GO" id="GO:0006355">
    <property type="term" value="P:regulation of DNA-templated transcription"/>
    <property type="evidence" value="ECO:0007669"/>
    <property type="project" value="InterPro"/>
</dbReference>
<dbReference type="Pfam" id="PF02311">
    <property type="entry name" value="AraC_binding"/>
    <property type="match status" value="1"/>
</dbReference>
<dbReference type="RefSeq" id="WP_102212009.1">
    <property type="nucleotide sequence ID" value="NZ_PNHF01000003.1"/>
</dbReference>
<reference evidence="3 4" key="1">
    <citation type="submission" date="2017-09" db="EMBL/GenBank/DDBJ databases">
        <title>Bacterial strain isolated from the female urinary microbiota.</title>
        <authorList>
            <person name="Thomas-White K."/>
            <person name="Kumar N."/>
            <person name="Forster S."/>
            <person name="Putonti C."/>
            <person name="Lawley T."/>
            <person name="Wolfe A.J."/>
        </authorList>
    </citation>
    <scope>NUCLEOTIDE SEQUENCE [LARGE SCALE GENOMIC DNA]</scope>
    <source>
        <strain evidence="3 4">UMB0908</strain>
    </source>
</reference>
<organism evidence="3 4">
    <name type="scientific">Corynebacterium xerosis</name>
    <dbReference type="NCBI Taxonomy" id="1725"/>
    <lineage>
        <taxon>Bacteria</taxon>
        <taxon>Bacillati</taxon>
        <taxon>Actinomycetota</taxon>
        <taxon>Actinomycetes</taxon>
        <taxon>Mycobacteriales</taxon>
        <taxon>Corynebacteriaceae</taxon>
        <taxon>Corynebacterium</taxon>
    </lineage>
</organism>
<dbReference type="CDD" id="cd02230">
    <property type="entry name" value="cupin_HP0902-like"/>
    <property type="match status" value="1"/>
</dbReference>
<protein>
    <submittedName>
        <fullName evidence="3">LuxR family transcriptional regulator</fullName>
    </submittedName>
</protein>
<gene>
    <name evidence="3" type="ORF">CJ204_02115</name>
</gene>
<dbReference type="SUPFAM" id="SSF51182">
    <property type="entry name" value="RmlC-like cupins"/>
    <property type="match status" value="1"/>
</dbReference>
<feature type="domain" description="AraC-type arabinose-binding/dimerisation" evidence="2">
    <location>
        <begin position="54"/>
        <end position="120"/>
    </location>
</feature>
<evidence type="ECO:0000313" key="3">
    <source>
        <dbReference type="EMBL" id="PMC63053.1"/>
    </source>
</evidence>
<dbReference type="InterPro" id="IPR003313">
    <property type="entry name" value="AraC-bd"/>
</dbReference>
<comment type="caution">
    <text evidence="3">The sequence shown here is derived from an EMBL/GenBank/DDBJ whole genome shotgun (WGS) entry which is preliminary data.</text>
</comment>
<proteinExistence type="predicted"/>
<evidence type="ECO:0000256" key="1">
    <source>
        <dbReference type="ARBA" id="ARBA00023125"/>
    </source>
</evidence>
<accession>A0A2N6T158</accession>
<dbReference type="STRING" id="1725.WU86_04355"/>
<dbReference type="PANTHER" id="PTHR37694:SF1">
    <property type="entry name" value="SLR8022 PROTEIN"/>
    <property type="match status" value="1"/>
</dbReference>
<dbReference type="GO" id="GO:0003677">
    <property type="term" value="F:DNA binding"/>
    <property type="evidence" value="ECO:0007669"/>
    <property type="project" value="UniProtKB-KW"/>
</dbReference>
<dbReference type="AlphaFoldDB" id="A0A2N6T158"/>
<dbReference type="Gene3D" id="2.60.120.10">
    <property type="entry name" value="Jelly Rolls"/>
    <property type="match status" value="1"/>
</dbReference>
<dbReference type="InterPro" id="IPR011051">
    <property type="entry name" value="RmlC_Cupin_sf"/>
</dbReference>
<evidence type="ECO:0000259" key="2">
    <source>
        <dbReference type="Pfam" id="PF02311"/>
    </source>
</evidence>
<name>A0A2N6T158_9CORY</name>